<sequence>MFRNIIKIFLFAALACTATISNADRLGVRTTAGLWSAEYSGFVTDNGVVQDSIDLKDDLNVRKNIQSFFYIFIEQENSVIPNFRIGKTNIRAKGSNKLTKSLAFNGVNYSFNENVDSELNLDHIEATLYWKFINHSDLRVDLGFTLKDFSGGVALTGDVSGNAQTELSEIVPLLYLGIETDLPLTALTIGFNASLLQIEQGSLSDLLLFIRLEPFKYVGIEAGYRNFQINVDTNEIKTQVNISGLYLSGFLYF</sequence>
<accession>A0A3B1B4N7</accession>
<dbReference type="EMBL" id="UOFS01000042">
    <property type="protein sequence ID" value="VAX00027.1"/>
    <property type="molecule type" value="Genomic_DNA"/>
</dbReference>
<protein>
    <recommendedName>
        <fullName evidence="2">TIGR04219 family outer membrane beta-barrel protein</fullName>
    </recommendedName>
</protein>
<proteinExistence type="predicted"/>
<evidence type="ECO:0008006" key="2">
    <source>
        <dbReference type="Google" id="ProtNLM"/>
    </source>
</evidence>
<dbReference type="AlphaFoldDB" id="A0A3B1B4N7"/>
<evidence type="ECO:0000313" key="1">
    <source>
        <dbReference type="EMBL" id="VAX00027.1"/>
    </source>
</evidence>
<name>A0A3B1B4N7_9ZZZZ</name>
<dbReference type="NCBIfam" id="TIGR04219">
    <property type="entry name" value="OMP_w_GlyGly"/>
    <property type="match status" value="1"/>
</dbReference>
<dbReference type="InterPro" id="IPR026387">
    <property type="entry name" value="OMP_w_GlyGly"/>
</dbReference>
<gene>
    <name evidence="1" type="ORF">MNBD_GAMMA22-1095</name>
</gene>
<reference evidence="1" key="1">
    <citation type="submission" date="2018-06" db="EMBL/GenBank/DDBJ databases">
        <authorList>
            <person name="Zhirakovskaya E."/>
        </authorList>
    </citation>
    <scope>NUCLEOTIDE SEQUENCE</scope>
</reference>
<organism evidence="1">
    <name type="scientific">hydrothermal vent metagenome</name>
    <dbReference type="NCBI Taxonomy" id="652676"/>
    <lineage>
        <taxon>unclassified sequences</taxon>
        <taxon>metagenomes</taxon>
        <taxon>ecological metagenomes</taxon>
    </lineage>
</organism>